<accession>A0A380BDX2</accession>
<dbReference type="InterPro" id="IPR035890">
    <property type="entry name" value="Anti-sigma-28_factor_FlgM_sf"/>
</dbReference>
<keyword evidence="6" id="KW-0804">Transcription</keyword>
<dbReference type="InterPro" id="IPR007412">
    <property type="entry name" value="FlgM"/>
</dbReference>
<dbReference type="NCBIfam" id="TIGR03824">
    <property type="entry name" value="FlgM_jcvi"/>
    <property type="match status" value="1"/>
</dbReference>
<name>A0A380BDX2_SPOPA</name>
<evidence type="ECO:0000256" key="5">
    <source>
        <dbReference type="ARBA" id="ARBA00023015"/>
    </source>
</evidence>
<gene>
    <name evidence="8" type="ORF">NCTC4822_00773</name>
</gene>
<evidence type="ECO:0000256" key="1">
    <source>
        <dbReference type="ARBA" id="ARBA00005322"/>
    </source>
</evidence>
<dbReference type="Pfam" id="PF04316">
    <property type="entry name" value="FlgM"/>
    <property type="match status" value="1"/>
</dbReference>
<dbReference type="Gene3D" id="6.10.140.30">
    <property type="entry name" value="Anti-sigma-28 factor FlgM"/>
    <property type="match status" value="1"/>
</dbReference>
<keyword evidence="3" id="KW-0678">Repressor</keyword>
<proteinExistence type="inferred from homology"/>
<organism evidence="8 9">
    <name type="scientific">Sporosarcina pasteurii</name>
    <name type="common">Bacillus pasteurii</name>
    <dbReference type="NCBI Taxonomy" id="1474"/>
    <lineage>
        <taxon>Bacteria</taxon>
        <taxon>Bacillati</taxon>
        <taxon>Bacillota</taxon>
        <taxon>Bacilli</taxon>
        <taxon>Bacillales</taxon>
        <taxon>Caryophanaceae</taxon>
        <taxon>Sporosarcina</taxon>
    </lineage>
</organism>
<sequence length="87" mass="9951">MKINRINIPAVNPYRTNELKVGKSAQHSAQQQDKIEISSKAKQLSEMNSYGAERKDHVQKIKEQIEAGTYKVNAEEVAKSLIDYYKK</sequence>
<evidence type="ECO:0000256" key="3">
    <source>
        <dbReference type="ARBA" id="ARBA00022491"/>
    </source>
</evidence>
<keyword evidence="4" id="KW-1005">Bacterial flagellum biogenesis</keyword>
<evidence type="ECO:0000256" key="2">
    <source>
        <dbReference type="ARBA" id="ARBA00017823"/>
    </source>
</evidence>
<dbReference type="InterPro" id="IPR031316">
    <property type="entry name" value="FlgM_C"/>
</dbReference>
<protein>
    <recommendedName>
        <fullName evidence="2">Negative regulator of flagellin synthesis</fullName>
    </recommendedName>
</protein>
<keyword evidence="8" id="KW-0966">Cell projection</keyword>
<evidence type="ECO:0000259" key="7">
    <source>
        <dbReference type="Pfam" id="PF04316"/>
    </source>
</evidence>
<evidence type="ECO:0000313" key="8">
    <source>
        <dbReference type="EMBL" id="SUI99808.1"/>
    </source>
</evidence>
<evidence type="ECO:0000256" key="4">
    <source>
        <dbReference type="ARBA" id="ARBA00022795"/>
    </source>
</evidence>
<keyword evidence="8" id="KW-0282">Flagellum</keyword>
<dbReference type="AlphaFoldDB" id="A0A380BDX2"/>
<keyword evidence="9" id="KW-1185">Reference proteome</keyword>
<feature type="domain" description="Anti-sigma-28 factor FlgM C-terminal" evidence="7">
    <location>
        <begin position="33"/>
        <end position="83"/>
    </location>
</feature>
<dbReference type="RefSeq" id="WP_166739536.1">
    <property type="nucleotide sequence ID" value="NZ_CP038012.1"/>
</dbReference>
<evidence type="ECO:0000313" key="9">
    <source>
        <dbReference type="Proteomes" id="UP000254519"/>
    </source>
</evidence>
<evidence type="ECO:0000256" key="6">
    <source>
        <dbReference type="ARBA" id="ARBA00023163"/>
    </source>
</evidence>
<comment type="similarity">
    <text evidence="1">Belongs to the FlgM family.</text>
</comment>
<reference evidence="8 9" key="1">
    <citation type="submission" date="2018-06" db="EMBL/GenBank/DDBJ databases">
        <authorList>
            <consortium name="Pathogen Informatics"/>
            <person name="Doyle S."/>
        </authorList>
    </citation>
    <scope>NUCLEOTIDE SEQUENCE [LARGE SCALE GENOMIC DNA]</scope>
    <source>
        <strain evidence="9">ATCC 11859 / DSM 33 / NCIB 8841 / NCTC 4822</strain>
    </source>
</reference>
<dbReference type="EMBL" id="UGYZ01000002">
    <property type="protein sequence ID" value="SUI99808.1"/>
    <property type="molecule type" value="Genomic_DNA"/>
</dbReference>
<keyword evidence="8" id="KW-0969">Cilium</keyword>
<dbReference type="GO" id="GO:0044781">
    <property type="term" value="P:bacterial-type flagellum organization"/>
    <property type="evidence" value="ECO:0007669"/>
    <property type="project" value="UniProtKB-KW"/>
</dbReference>
<keyword evidence="5" id="KW-0805">Transcription regulation</keyword>
<dbReference type="GO" id="GO:0045892">
    <property type="term" value="P:negative regulation of DNA-templated transcription"/>
    <property type="evidence" value="ECO:0007669"/>
    <property type="project" value="InterPro"/>
</dbReference>
<dbReference type="Proteomes" id="UP000254519">
    <property type="component" value="Unassembled WGS sequence"/>
</dbReference>
<dbReference type="SUPFAM" id="SSF101498">
    <property type="entry name" value="Anti-sigma factor FlgM"/>
    <property type="match status" value="1"/>
</dbReference>